<feature type="signal peptide" evidence="1">
    <location>
        <begin position="1"/>
        <end position="22"/>
    </location>
</feature>
<name>A0ABU9BTP2_9BURK</name>
<dbReference type="Proteomes" id="UP001371218">
    <property type="component" value="Unassembled WGS sequence"/>
</dbReference>
<accession>A0ABU9BTP2</accession>
<dbReference type="RefSeq" id="WP_341427757.1">
    <property type="nucleotide sequence ID" value="NZ_JBBUTG010000015.1"/>
</dbReference>
<feature type="chain" id="PRO_5045569875" description="DUF4148 domain-containing protein" evidence="1">
    <location>
        <begin position="23"/>
        <end position="85"/>
    </location>
</feature>
<proteinExistence type="predicted"/>
<reference evidence="2 3" key="1">
    <citation type="submission" date="2024-04" db="EMBL/GenBank/DDBJ databases">
        <title>Novel species of the genus Ideonella isolated from streams.</title>
        <authorList>
            <person name="Lu H."/>
        </authorList>
    </citation>
    <scope>NUCLEOTIDE SEQUENCE [LARGE SCALE GENOMIC DNA]</scope>
    <source>
        <strain evidence="2 3">DXS29W</strain>
    </source>
</reference>
<gene>
    <name evidence="2" type="ORF">AACH06_21170</name>
</gene>
<keyword evidence="1" id="KW-0732">Signal</keyword>
<evidence type="ECO:0000313" key="2">
    <source>
        <dbReference type="EMBL" id="MEK8033338.1"/>
    </source>
</evidence>
<evidence type="ECO:0008006" key="4">
    <source>
        <dbReference type="Google" id="ProtNLM"/>
    </source>
</evidence>
<dbReference type="EMBL" id="JBBUTG010000015">
    <property type="protein sequence ID" value="MEK8033338.1"/>
    <property type="molecule type" value="Genomic_DNA"/>
</dbReference>
<evidence type="ECO:0000313" key="3">
    <source>
        <dbReference type="Proteomes" id="UP001371218"/>
    </source>
</evidence>
<evidence type="ECO:0000256" key="1">
    <source>
        <dbReference type="SAM" id="SignalP"/>
    </source>
</evidence>
<comment type="caution">
    <text evidence="2">The sequence shown here is derived from an EMBL/GenBank/DDBJ whole genome shotgun (WGS) entry which is preliminary data.</text>
</comment>
<organism evidence="2 3">
    <name type="scientific">Ideonella lacteola</name>
    <dbReference type="NCBI Taxonomy" id="2984193"/>
    <lineage>
        <taxon>Bacteria</taxon>
        <taxon>Pseudomonadati</taxon>
        <taxon>Pseudomonadota</taxon>
        <taxon>Betaproteobacteria</taxon>
        <taxon>Burkholderiales</taxon>
        <taxon>Sphaerotilaceae</taxon>
        <taxon>Ideonella</taxon>
    </lineage>
</organism>
<protein>
    <recommendedName>
        <fullName evidence="4">DUF4148 domain-containing protein</fullName>
    </recommendedName>
</protein>
<sequence length="85" mass="9491">MKFIHTLAAAAMLAAVSLPSFADQPHMEAALQYLEQARAQLQQASNDKGGNRADAIRAVDKAINEVRRGIEYDRTHQKPGEQFRR</sequence>
<keyword evidence="3" id="KW-1185">Reference proteome</keyword>